<sequence>MQRSPKTAPSTATTTTRRTSPTTTTTTGGNQGFLPDNSSPATTTTTTRPTAATATPSTTEAGATNTVETGGSAVEKTTTTEKSETHPYSEGTTTAMESQENAHSEETVMEPAPAPAPAPDPALAASPTAAEHADSEETTTAMAAEEHADSEETTTTTTIELRDMSDMWYWPHDDSEDDTTTPELGWKDKFKSYFGLALLEERVNDPETEQVELPIHCRDRLSQNETQEHEDYVHSILVAAEDMQFEARKIIDLQGEAAVCDDPQQASSENCKAMARDVITLKVFMELKGSKQVVEDLQDNMVAREEEVEVASRASQEYWPASGFSGLIDLVFLVAEPISPTPEHFRFSAMRGGMRQNMKGVDTWSMGPGDKVAINSIDHNIQLQQLGTISFIVAIILNTSISTLSSGAEGQAGIQFPETCLSRYPHREKAEALLVSASDILREATYLFDGGEFHLPRDPRKVGVHYHDDDDDFWQEGDTKDDVLGDVYDQLEYVSGDMAATLLIRDIQKELIRADQAGDSFGRRKLLNRLIREYHPDQNPGREEEVRPVFEYCLRMLRLCKDVT</sequence>
<feature type="compositionally biased region" description="Basic and acidic residues" evidence="2">
    <location>
        <begin position="78"/>
        <end position="87"/>
    </location>
</feature>
<keyword evidence="4" id="KW-1185">Reference proteome</keyword>
<organism evidence="3 4">
    <name type="scientific">Symbiodinium necroappetens</name>
    <dbReference type="NCBI Taxonomy" id="1628268"/>
    <lineage>
        <taxon>Eukaryota</taxon>
        <taxon>Sar</taxon>
        <taxon>Alveolata</taxon>
        <taxon>Dinophyceae</taxon>
        <taxon>Suessiales</taxon>
        <taxon>Symbiodiniaceae</taxon>
        <taxon>Symbiodinium</taxon>
    </lineage>
</organism>
<name>A0A812MHL9_9DINO</name>
<evidence type="ECO:0000256" key="2">
    <source>
        <dbReference type="SAM" id="MobiDB-lite"/>
    </source>
</evidence>
<feature type="compositionally biased region" description="Low complexity" evidence="2">
    <location>
        <begin position="38"/>
        <end position="64"/>
    </location>
</feature>
<evidence type="ECO:0000313" key="4">
    <source>
        <dbReference type="Proteomes" id="UP000601435"/>
    </source>
</evidence>
<reference evidence="3" key="1">
    <citation type="submission" date="2021-02" db="EMBL/GenBank/DDBJ databases">
        <authorList>
            <person name="Dougan E. K."/>
            <person name="Rhodes N."/>
            <person name="Thang M."/>
            <person name="Chan C."/>
        </authorList>
    </citation>
    <scope>NUCLEOTIDE SEQUENCE</scope>
</reference>
<dbReference type="OrthoDB" id="436690at2759"/>
<comment type="caution">
    <text evidence="3">The sequence shown here is derived from an EMBL/GenBank/DDBJ whole genome shotgun (WGS) entry which is preliminary data.</text>
</comment>
<feature type="coiled-coil region" evidence="1">
    <location>
        <begin position="287"/>
        <end position="314"/>
    </location>
</feature>
<evidence type="ECO:0000256" key="1">
    <source>
        <dbReference type="SAM" id="Coils"/>
    </source>
</evidence>
<protein>
    <submittedName>
        <fullName evidence="3">PP2A5 protein</fullName>
    </submittedName>
</protein>
<accession>A0A812MHL9</accession>
<feature type="compositionally biased region" description="Polar residues" evidence="2">
    <location>
        <begin position="90"/>
        <end position="99"/>
    </location>
</feature>
<evidence type="ECO:0000313" key="3">
    <source>
        <dbReference type="EMBL" id="CAE7265033.1"/>
    </source>
</evidence>
<keyword evidence="1" id="KW-0175">Coiled coil</keyword>
<feature type="compositionally biased region" description="Low complexity" evidence="2">
    <location>
        <begin position="7"/>
        <end position="27"/>
    </location>
</feature>
<dbReference type="EMBL" id="CAJNJA010010976">
    <property type="protein sequence ID" value="CAE7265033.1"/>
    <property type="molecule type" value="Genomic_DNA"/>
</dbReference>
<feature type="region of interest" description="Disordered" evidence="2">
    <location>
        <begin position="1"/>
        <end position="161"/>
    </location>
</feature>
<dbReference type="Proteomes" id="UP000601435">
    <property type="component" value="Unassembled WGS sequence"/>
</dbReference>
<proteinExistence type="predicted"/>
<dbReference type="AlphaFoldDB" id="A0A812MHL9"/>
<gene>
    <name evidence="3" type="primary">PP2A5</name>
    <name evidence="3" type="ORF">SNEC2469_LOCUS6190</name>
</gene>
<feature type="compositionally biased region" description="Low complexity" evidence="2">
    <location>
        <begin position="121"/>
        <end position="130"/>
    </location>
</feature>